<reference evidence="1" key="1">
    <citation type="journal article" date="2022" name="Int. J. Mol. Sci.">
        <title>Draft Genome of Tanacetum Coccineum: Genomic Comparison of Closely Related Tanacetum-Family Plants.</title>
        <authorList>
            <person name="Yamashiro T."/>
            <person name="Shiraishi A."/>
            <person name="Nakayama K."/>
            <person name="Satake H."/>
        </authorList>
    </citation>
    <scope>NUCLEOTIDE SEQUENCE</scope>
</reference>
<dbReference type="EMBL" id="BQNB010021694">
    <property type="protein sequence ID" value="GJU09070.1"/>
    <property type="molecule type" value="Genomic_DNA"/>
</dbReference>
<proteinExistence type="predicted"/>
<reference evidence="1" key="2">
    <citation type="submission" date="2022-01" db="EMBL/GenBank/DDBJ databases">
        <authorList>
            <person name="Yamashiro T."/>
            <person name="Shiraishi A."/>
            <person name="Satake H."/>
            <person name="Nakayama K."/>
        </authorList>
    </citation>
    <scope>NUCLEOTIDE SEQUENCE</scope>
</reference>
<protein>
    <submittedName>
        <fullName evidence="1">Uncharacterized protein</fullName>
    </submittedName>
</protein>
<name>A0ABQ5JAI1_9ASTR</name>
<dbReference type="Proteomes" id="UP001151760">
    <property type="component" value="Unassembled WGS sequence"/>
</dbReference>
<evidence type="ECO:0000313" key="1">
    <source>
        <dbReference type="EMBL" id="GJU09070.1"/>
    </source>
</evidence>
<gene>
    <name evidence="1" type="ORF">Tco_1125500</name>
</gene>
<keyword evidence="2" id="KW-1185">Reference proteome</keyword>
<evidence type="ECO:0000313" key="2">
    <source>
        <dbReference type="Proteomes" id="UP001151760"/>
    </source>
</evidence>
<sequence length="96" mass="10576">METEVESMVTVPIQQVSSSVPLLILQSSIFHLLNQYLLHVKNHSLQQSIIMAIVQISSGPMPSLMTPGYINSGLVQISVSPTPYVPPSKKDYEILL</sequence>
<accession>A0ABQ5JAI1</accession>
<comment type="caution">
    <text evidence="1">The sequence shown here is derived from an EMBL/GenBank/DDBJ whole genome shotgun (WGS) entry which is preliminary data.</text>
</comment>
<organism evidence="1 2">
    <name type="scientific">Tanacetum coccineum</name>
    <dbReference type="NCBI Taxonomy" id="301880"/>
    <lineage>
        <taxon>Eukaryota</taxon>
        <taxon>Viridiplantae</taxon>
        <taxon>Streptophyta</taxon>
        <taxon>Embryophyta</taxon>
        <taxon>Tracheophyta</taxon>
        <taxon>Spermatophyta</taxon>
        <taxon>Magnoliopsida</taxon>
        <taxon>eudicotyledons</taxon>
        <taxon>Gunneridae</taxon>
        <taxon>Pentapetalae</taxon>
        <taxon>asterids</taxon>
        <taxon>campanulids</taxon>
        <taxon>Asterales</taxon>
        <taxon>Asteraceae</taxon>
        <taxon>Asteroideae</taxon>
        <taxon>Anthemideae</taxon>
        <taxon>Anthemidinae</taxon>
        <taxon>Tanacetum</taxon>
    </lineage>
</organism>